<gene>
    <name evidence="2" type="ORF">DA73_0400011130</name>
</gene>
<reference evidence="2" key="2">
    <citation type="submission" date="2019-11" db="EMBL/GenBank/DDBJ databases">
        <title>Improved Assembly of Tolypothrix boutellei genome.</title>
        <authorList>
            <person name="Sarangi A.N."/>
            <person name="Mukherjee M."/>
            <person name="Ghosh S."/>
            <person name="Singh D."/>
            <person name="Das A."/>
            <person name="Kant S."/>
            <person name="Prusty A."/>
            <person name="Tripathy S."/>
        </authorList>
    </citation>
    <scope>NUCLEOTIDE SEQUENCE</scope>
    <source>
        <strain evidence="2">VB521301</strain>
    </source>
</reference>
<protein>
    <submittedName>
        <fullName evidence="2">DUF3574 domain-containing protein</fullName>
    </submittedName>
</protein>
<dbReference type="RefSeq" id="WP_038072532.1">
    <property type="nucleotide sequence ID" value="NZ_JHEG04000001.1"/>
</dbReference>
<sequence length="155" mass="17725">MKFKISYNTYGFILGIGLIFNCALAISIYQKSSDIETYINSFCKNQLNGKSFTRTELLFGLSKSDGSRVNEKEFQFFIDNEVTPLFPDGLTLLTGKGQFKNSRKIVVKEGSKLLILLYPFNSDSNRKIQQIRQAYVKNFQQESVLRVDELSCVSF</sequence>
<evidence type="ECO:0000256" key="1">
    <source>
        <dbReference type="SAM" id="Phobius"/>
    </source>
</evidence>
<name>A0A8S9T005_9CYAN</name>
<feature type="transmembrane region" description="Helical" evidence="1">
    <location>
        <begin position="7"/>
        <end position="29"/>
    </location>
</feature>
<proteinExistence type="predicted"/>
<accession>A0A8S9T005</accession>
<reference evidence="2" key="1">
    <citation type="journal article" date="2015" name="Genome Announc.">
        <title>Draft Genome Sequence of Tolypothrix boutellei Strain VB521301.</title>
        <authorList>
            <person name="Chandrababunaidu M.M."/>
            <person name="Singh D."/>
            <person name="Sen D."/>
            <person name="Bhan S."/>
            <person name="Das S."/>
            <person name="Gupta A."/>
            <person name="Adhikary S.P."/>
            <person name="Tripathy S."/>
        </authorList>
    </citation>
    <scope>NUCLEOTIDE SEQUENCE</scope>
    <source>
        <strain evidence="2">VB521301</strain>
    </source>
</reference>
<dbReference type="EMBL" id="JHEG04000001">
    <property type="protein sequence ID" value="KAF3885961.1"/>
    <property type="molecule type" value="Genomic_DNA"/>
</dbReference>
<comment type="caution">
    <text evidence="2">The sequence shown here is derived from an EMBL/GenBank/DDBJ whole genome shotgun (WGS) entry which is preliminary data.</text>
</comment>
<keyword evidence="1" id="KW-0472">Membrane</keyword>
<keyword evidence="1" id="KW-1133">Transmembrane helix</keyword>
<evidence type="ECO:0000313" key="3">
    <source>
        <dbReference type="Proteomes" id="UP000029738"/>
    </source>
</evidence>
<dbReference type="Pfam" id="PF12098">
    <property type="entry name" value="DUF3574"/>
    <property type="match status" value="1"/>
</dbReference>
<keyword evidence="1" id="KW-0812">Transmembrane</keyword>
<organism evidence="2 3">
    <name type="scientific">Tolypothrix bouteillei VB521301</name>
    <dbReference type="NCBI Taxonomy" id="1479485"/>
    <lineage>
        <taxon>Bacteria</taxon>
        <taxon>Bacillati</taxon>
        <taxon>Cyanobacteriota</taxon>
        <taxon>Cyanophyceae</taxon>
        <taxon>Nostocales</taxon>
        <taxon>Tolypothrichaceae</taxon>
        <taxon>Tolypothrix</taxon>
    </lineage>
</organism>
<evidence type="ECO:0000313" key="2">
    <source>
        <dbReference type="EMBL" id="KAF3885961.1"/>
    </source>
</evidence>
<dbReference type="AlphaFoldDB" id="A0A8S9T005"/>
<keyword evidence="3" id="KW-1185">Reference proteome</keyword>
<dbReference type="InterPro" id="IPR021957">
    <property type="entry name" value="DUF3574"/>
</dbReference>
<dbReference type="Proteomes" id="UP000029738">
    <property type="component" value="Unassembled WGS sequence"/>
</dbReference>